<dbReference type="Proteomes" id="UP000030854">
    <property type="component" value="Unassembled WGS sequence"/>
</dbReference>
<protein>
    <submittedName>
        <fullName evidence="1">Uncharacterized protein</fullName>
    </submittedName>
</protein>
<evidence type="ECO:0000313" key="2">
    <source>
        <dbReference type="Proteomes" id="UP000030854"/>
    </source>
</evidence>
<name>A0A0B1P1Z2_UNCNE</name>
<gene>
    <name evidence="1" type="ORF">EV44_g6095</name>
</gene>
<proteinExistence type="predicted"/>
<keyword evidence="2" id="KW-1185">Reference proteome</keyword>
<comment type="caution">
    <text evidence="1">The sequence shown here is derived from an EMBL/GenBank/DDBJ whole genome shotgun (WGS) entry which is preliminary data.</text>
</comment>
<dbReference type="EMBL" id="JNVN01001885">
    <property type="protein sequence ID" value="KHJ32682.1"/>
    <property type="molecule type" value="Genomic_DNA"/>
</dbReference>
<dbReference type="AlphaFoldDB" id="A0A0B1P1Z2"/>
<evidence type="ECO:0000313" key="1">
    <source>
        <dbReference type="EMBL" id="KHJ32682.1"/>
    </source>
</evidence>
<reference evidence="1 2" key="1">
    <citation type="journal article" date="2014" name="BMC Genomics">
        <title>Adaptive genomic structural variation in the grape powdery mildew pathogen, Erysiphe necator.</title>
        <authorList>
            <person name="Jones L."/>
            <person name="Riaz S."/>
            <person name="Morales-Cruz A."/>
            <person name="Amrine K.C."/>
            <person name="McGuire B."/>
            <person name="Gubler W.D."/>
            <person name="Walker M.A."/>
            <person name="Cantu D."/>
        </authorList>
    </citation>
    <scope>NUCLEOTIDE SEQUENCE [LARGE SCALE GENOMIC DNA]</scope>
    <source>
        <strain evidence="2">c</strain>
    </source>
</reference>
<accession>A0A0B1P1Z2</accession>
<organism evidence="1 2">
    <name type="scientific">Uncinula necator</name>
    <name type="common">Grape powdery mildew</name>
    <dbReference type="NCBI Taxonomy" id="52586"/>
    <lineage>
        <taxon>Eukaryota</taxon>
        <taxon>Fungi</taxon>
        <taxon>Dikarya</taxon>
        <taxon>Ascomycota</taxon>
        <taxon>Pezizomycotina</taxon>
        <taxon>Leotiomycetes</taxon>
        <taxon>Erysiphales</taxon>
        <taxon>Erysiphaceae</taxon>
        <taxon>Erysiphe</taxon>
    </lineage>
</organism>
<dbReference type="HOGENOM" id="CLU_105984_0_0_1"/>
<sequence>MASTVPRVVLGSGVSFSEWETDVQAALAEKKRLAYVFHDIGMRPIVRPEKPLKTANITETQYQTLLEKYHDNVDKWIEGDVEAKNILVCRMSAEVRPKNYRKYTAKQLFEHAASTRQESAITPYELAGQAFFSTTFTTAEEYCDNFLQNLLSLNSAAEALAEKSTDQDLELNMYAIPDGVARLLFVRGTEGIPWLDTWREAKVYGAQK</sequence>